<sequence length="110" mass="12731">MLEAALFDGIPEGTGYRVPYAPHQFMKNGLDGTMRPYPRPIPRPPSPSLTAQHLIREQQMEFMEAESNMNALVSEYQQYQDATADEEGDYEEKRSIMKHKKPRCMTWLLP</sequence>
<organism evidence="1 2">
    <name type="scientific">Arctium lappa</name>
    <name type="common">Greater burdock</name>
    <name type="synonym">Lappa major</name>
    <dbReference type="NCBI Taxonomy" id="4217"/>
    <lineage>
        <taxon>Eukaryota</taxon>
        <taxon>Viridiplantae</taxon>
        <taxon>Streptophyta</taxon>
        <taxon>Embryophyta</taxon>
        <taxon>Tracheophyta</taxon>
        <taxon>Spermatophyta</taxon>
        <taxon>Magnoliopsida</taxon>
        <taxon>eudicotyledons</taxon>
        <taxon>Gunneridae</taxon>
        <taxon>Pentapetalae</taxon>
        <taxon>asterids</taxon>
        <taxon>campanulids</taxon>
        <taxon>Asterales</taxon>
        <taxon>Asteraceae</taxon>
        <taxon>Carduoideae</taxon>
        <taxon>Cardueae</taxon>
        <taxon>Arctiinae</taxon>
        <taxon>Arctium</taxon>
    </lineage>
</organism>
<proteinExistence type="predicted"/>
<dbReference type="EMBL" id="CM042064">
    <property type="protein sequence ID" value="KAI3664877.1"/>
    <property type="molecule type" value="Genomic_DNA"/>
</dbReference>
<reference evidence="2" key="1">
    <citation type="journal article" date="2022" name="Mol. Ecol. Resour.">
        <title>The genomes of chicory, endive, great burdock and yacon provide insights into Asteraceae palaeo-polyploidization history and plant inulin production.</title>
        <authorList>
            <person name="Fan W."/>
            <person name="Wang S."/>
            <person name="Wang H."/>
            <person name="Wang A."/>
            <person name="Jiang F."/>
            <person name="Liu H."/>
            <person name="Zhao H."/>
            <person name="Xu D."/>
            <person name="Zhang Y."/>
        </authorList>
    </citation>
    <scope>NUCLEOTIDE SEQUENCE [LARGE SCALE GENOMIC DNA]</scope>
    <source>
        <strain evidence="2">cv. Niubang</strain>
    </source>
</reference>
<gene>
    <name evidence="1" type="ORF">L6452_43488</name>
</gene>
<comment type="caution">
    <text evidence="1">The sequence shown here is derived from an EMBL/GenBank/DDBJ whole genome shotgun (WGS) entry which is preliminary data.</text>
</comment>
<accession>A0ACB8XD73</accession>
<evidence type="ECO:0000313" key="1">
    <source>
        <dbReference type="EMBL" id="KAI3664877.1"/>
    </source>
</evidence>
<evidence type="ECO:0000313" key="2">
    <source>
        <dbReference type="Proteomes" id="UP001055879"/>
    </source>
</evidence>
<keyword evidence="2" id="KW-1185">Reference proteome</keyword>
<protein>
    <submittedName>
        <fullName evidence="1">Uncharacterized protein</fullName>
    </submittedName>
</protein>
<reference evidence="1 2" key="2">
    <citation type="journal article" date="2022" name="Mol. Ecol. Resour.">
        <title>The genomes of chicory, endive, great burdock and yacon provide insights into Asteraceae paleo-polyploidization history and plant inulin production.</title>
        <authorList>
            <person name="Fan W."/>
            <person name="Wang S."/>
            <person name="Wang H."/>
            <person name="Wang A."/>
            <person name="Jiang F."/>
            <person name="Liu H."/>
            <person name="Zhao H."/>
            <person name="Xu D."/>
            <person name="Zhang Y."/>
        </authorList>
    </citation>
    <scope>NUCLEOTIDE SEQUENCE [LARGE SCALE GENOMIC DNA]</scope>
    <source>
        <strain evidence="2">cv. Niubang</strain>
    </source>
</reference>
<dbReference type="Proteomes" id="UP001055879">
    <property type="component" value="Linkage Group LG18"/>
</dbReference>
<name>A0ACB8XD73_ARCLA</name>